<proteinExistence type="inferred from homology"/>
<comment type="function">
    <text evidence="2">Catalyzes the reduction of dTDP-6-deoxy-L-lyxo-4-hexulose to yield dTDP-L-rhamnose.</text>
</comment>
<dbReference type="InterPro" id="IPR036291">
    <property type="entry name" value="NAD(P)-bd_dom_sf"/>
</dbReference>
<dbReference type="InterPro" id="IPR029903">
    <property type="entry name" value="RmlD-like-bd"/>
</dbReference>
<dbReference type="EC" id="1.1.1.133" evidence="2"/>
<dbReference type="EMBL" id="JACGWU010000001">
    <property type="protein sequence ID" value="MBA8828127.1"/>
    <property type="molecule type" value="Genomic_DNA"/>
</dbReference>
<dbReference type="UniPathway" id="UPA00124"/>
<keyword evidence="2" id="KW-0521">NADP</keyword>
<dbReference type="GO" id="GO:0008831">
    <property type="term" value="F:dTDP-4-dehydrorhamnose reductase activity"/>
    <property type="evidence" value="ECO:0007669"/>
    <property type="project" value="UniProtKB-EC"/>
</dbReference>
<dbReference type="InterPro" id="IPR005913">
    <property type="entry name" value="dTDP_dehydrorham_reduct"/>
</dbReference>
<comment type="pathway">
    <text evidence="2">Carbohydrate biosynthesis; dTDP-L-rhamnose biosynthesis.</text>
</comment>
<dbReference type="AlphaFoldDB" id="A0A7W3JS50"/>
<dbReference type="PANTHER" id="PTHR10491">
    <property type="entry name" value="DTDP-4-DEHYDRORHAMNOSE REDUCTASE"/>
    <property type="match status" value="1"/>
</dbReference>
<evidence type="ECO:0000313" key="5">
    <source>
        <dbReference type="Proteomes" id="UP000524237"/>
    </source>
</evidence>
<protein>
    <recommendedName>
        <fullName evidence="2">dTDP-4-dehydrorhamnose reductase</fullName>
        <ecNumber evidence="2">1.1.1.133</ecNumber>
    </recommendedName>
</protein>
<keyword evidence="5" id="KW-1185">Reference proteome</keyword>
<dbReference type="GO" id="GO:0048269">
    <property type="term" value="C:methionine adenosyltransferase complex"/>
    <property type="evidence" value="ECO:0007669"/>
    <property type="project" value="TreeGrafter"/>
</dbReference>
<dbReference type="Proteomes" id="UP000524237">
    <property type="component" value="Unassembled WGS sequence"/>
</dbReference>
<gene>
    <name evidence="4" type="ORF">FB555_000198</name>
</gene>
<sequence length="320" mass="34404">MRIAVTGSTGFVGSNVASVLSLYGHDVMGLVRREPESPVPWETRLVDFSDIDSLAAGTVGVDAIVHCAIANDFNKLLADPPAAYDAYVGMTSRVAQAAKRNNAHIVYISTDWIMDGTGHLEPENHPGNAINFYGYLKALGEQVIRDLAPTSGAICRIAGVMGRHQLAESPRSQDVGFGYFVYSLVEALQAGLPFDVWMGDRVNLITTPSLAAEIGAQVERVITLGAAGTFHLVGDDAIARWDLALLVCDVFELDAGLLRQTEPPVDQLFPAAVPMDSSLGNAQTKKVLQLGSTPLVELLRVFKNELETHQLGTLTKPIRP</sequence>
<dbReference type="GO" id="GO:0019305">
    <property type="term" value="P:dTDP-rhamnose biosynthetic process"/>
    <property type="evidence" value="ECO:0007669"/>
    <property type="project" value="UniProtKB-UniPathway"/>
</dbReference>
<dbReference type="GO" id="GO:0048270">
    <property type="term" value="F:methionine adenosyltransferase regulator activity"/>
    <property type="evidence" value="ECO:0007669"/>
    <property type="project" value="TreeGrafter"/>
</dbReference>
<dbReference type="Pfam" id="PF04321">
    <property type="entry name" value="RmlD_sub_bind"/>
    <property type="match status" value="1"/>
</dbReference>
<dbReference type="RefSeq" id="WP_182483582.1">
    <property type="nucleotide sequence ID" value="NZ_JACGWU010000001.1"/>
</dbReference>
<reference evidence="4 5" key="1">
    <citation type="submission" date="2020-07" db="EMBL/GenBank/DDBJ databases">
        <title>Sequencing the genomes of 1000 actinobacteria strains.</title>
        <authorList>
            <person name="Klenk H.-P."/>
        </authorList>
    </citation>
    <scope>NUCLEOTIDE SEQUENCE [LARGE SCALE GENOMIC DNA]</scope>
    <source>
        <strain evidence="4 5">DSM 23737</strain>
    </source>
</reference>
<evidence type="ECO:0000256" key="2">
    <source>
        <dbReference type="RuleBase" id="RU364082"/>
    </source>
</evidence>
<dbReference type="Gene3D" id="3.40.50.720">
    <property type="entry name" value="NAD(P)-binding Rossmann-like Domain"/>
    <property type="match status" value="1"/>
</dbReference>
<name>A0A7W3JS50_9MICO</name>
<comment type="similarity">
    <text evidence="1 2">Belongs to the dTDP-4-dehydrorhamnose reductase family.</text>
</comment>
<dbReference type="SUPFAM" id="SSF51735">
    <property type="entry name" value="NAD(P)-binding Rossmann-fold domains"/>
    <property type="match status" value="1"/>
</dbReference>
<dbReference type="PANTHER" id="PTHR10491:SF4">
    <property type="entry name" value="METHIONINE ADENOSYLTRANSFERASE 2 SUBUNIT BETA"/>
    <property type="match status" value="1"/>
</dbReference>
<accession>A0A7W3JS50</accession>
<dbReference type="GO" id="GO:0006556">
    <property type="term" value="P:S-adenosylmethionine biosynthetic process"/>
    <property type="evidence" value="ECO:0007669"/>
    <property type="project" value="TreeGrafter"/>
</dbReference>
<evidence type="ECO:0000259" key="3">
    <source>
        <dbReference type="Pfam" id="PF04321"/>
    </source>
</evidence>
<comment type="caution">
    <text evidence="4">The sequence shown here is derived from an EMBL/GenBank/DDBJ whole genome shotgun (WGS) entry which is preliminary data.</text>
</comment>
<organism evidence="4 5">
    <name type="scientific">Alpinimonas psychrophila</name>
    <dbReference type="NCBI Taxonomy" id="748908"/>
    <lineage>
        <taxon>Bacteria</taxon>
        <taxon>Bacillati</taxon>
        <taxon>Actinomycetota</taxon>
        <taxon>Actinomycetes</taxon>
        <taxon>Micrococcales</taxon>
        <taxon>Microbacteriaceae</taxon>
        <taxon>Alpinimonas</taxon>
    </lineage>
</organism>
<feature type="domain" description="RmlD-like substrate binding" evidence="3">
    <location>
        <begin position="1"/>
        <end position="290"/>
    </location>
</feature>
<keyword evidence="2 4" id="KW-0560">Oxidoreductase</keyword>
<evidence type="ECO:0000313" key="4">
    <source>
        <dbReference type="EMBL" id="MBA8828127.1"/>
    </source>
</evidence>
<evidence type="ECO:0000256" key="1">
    <source>
        <dbReference type="ARBA" id="ARBA00010944"/>
    </source>
</evidence>